<organism evidence="2 3">
    <name type="scientific">Macrostomum lignano</name>
    <dbReference type="NCBI Taxonomy" id="282301"/>
    <lineage>
        <taxon>Eukaryota</taxon>
        <taxon>Metazoa</taxon>
        <taxon>Spiralia</taxon>
        <taxon>Lophotrochozoa</taxon>
        <taxon>Platyhelminthes</taxon>
        <taxon>Rhabditophora</taxon>
        <taxon>Macrostomorpha</taxon>
        <taxon>Macrostomida</taxon>
        <taxon>Macrostomidae</taxon>
        <taxon>Macrostomum</taxon>
    </lineage>
</organism>
<protein>
    <submittedName>
        <fullName evidence="3">Chromo domain-containing protein</fullName>
    </submittedName>
</protein>
<reference evidence="3" key="1">
    <citation type="submission" date="2016-11" db="UniProtKB">
        <authorList>
            <consortium name="WormBaseParasite"/>
        </authorList>
    </citation>
    <scope>IDENTIFICATION</scope>
</reference>
<name>A0A1I8FFS2_9PLAT</name>
<feature type="region of interest" description="Disordered" evidence="1">
    <location>
        <begin position="83"/>
        <end position="133"/>
    </location>
</feature>
<evidence type="ECO:0000313" key="2">
    <source>
        <dbReference type="Proteomes" id="UP000095280"/>
    </source>
</evidence>
<proteinExistence type="predicted"/>
<evidence type="ECO:0000256" key="1">
    <source>
        <dbReference type="SAM" id="MobiDB-lite"/>
    </source>
</evidence>
<dbReference type="AlphaFoldDB" id="A0A1I8FFS2"/>
<evidence type="ECO:0000313" key="3">
    <source>
        <dbReference type="WBParaSite" id="maker-unitig_31349-snap-gene-0.1-mRNA-1"/>
    </source>
</evidence>
<feature type="compositionally biased region" description="Basic residues" evidence="1">
    <location>
        <begin position="85"/>
        <end position="97"/>
    </location>
</feature>
<keyword evidence="2" id="KW-1185">Reference proteome</keyword>
<sequence>MLHPQSRSCLILWVTAEREQILLKKKKIILHGRSPAIGSGRRFGQPPTSTRTNTKLKRFCCGEGSGPYTMRYLIKWKGFGGRLEHQKKRQQKRKNKKQPQAAEAPQTAVDFRERRPTAAATGGSRSGKKQPVRTVRVCSTNSEAHPAALLSQQSHPIQLSMIPPHRSQISITKSGGELDRFLDSLPALDIAATVASLPDCMIAAVEANSLGDLIRLLHSPASSAAGACDLNWADEARNGETALNCRSEAGQCGSSSDCCCSTAVPSTPGVSCLPHRLCQLLHPFLEITPVLRIRLPIVNSRSCPLAGELLCLLQRHLRRPFAGFWPDCAQSALGSSARLLAPVGRLHILTQAWPVCQFDIADRLPSLPCVLFARQRPCSTPEPKLTAAPLVSTPGQVLSARGLAEQACAPDAAESGRLFHCTCAPAPVSAPTLSACGAQRVVSAASRRQDSGY</sequence>
<dbReference type="Proteomes" id="UP000095280">
    <property type="component" value="Unplaced"/>
</dbReference>
<accession>A0A1I8FFS2</accession>
<dbReference type="WBParaSite" id="maker-unitig_31349-snap-gene-0.1-mRNA-1">
    <property type="protein sequence ID" value="maker-unitig_31349-snap-gene-0.1-mRNA-1"/>
    <property type="gene ID" value="maker-unitig_31349-snap-gene-0.1"/>
</dbReference>